<accession>A0A8T1DCV7</accession>
<evidence type="ECO:0000313" key="2">
    <source>
        <dbReference type="Proteomes" id="UP000736787"/>
    </source>
</evidence>
<proteinExistence type="predicted"/>
<protein>
    <submittedName>
        <fullName evidence="1">Uncharacterized protein</fullName>
    </submittedName>
</protein>
<dbReference type="Proteomes" id="UP000736787">
    <property type="component" value="Unassembled WGS sequence"/>
</dbReference>
<evidence type="ECO:0000313" key="1">
    <source>
        <dbReference type="EMBL" id="KAG2936892.1"/>
    </source>
</evidence>
<name>A0A8T1DCV7_9STRA</name>
<reference evidence="1" key="1">
    <citation type="submission" date="2018-10" db="EMBL/GenBank/DDBJ databases">
        <title>Effector identification in a new, highly contiguous assembly of the strawberry crown rot pathogen Phytophthora cactorum.</title>
        <authorList>
            <person name="Armitage A.D."/>
            <person name="Nellist C.F."/>
            <person name="Bates H."/>
            <person name="Vickerstaff R.J."/>
            <person name="Harrison R.J."/>
        </authorList>
    </citation>
    <scope>NUCLEOTIDE SEQUENCE</scope>
    <source>
        <strain evidence="1">4040</strain>
    </source>
</reference>
<dbReference type="VEuPathDB" id="FungiDB:PC110_g23069"/>
<organism evidence="1 2">
    <name type="scientific">Phytophthora cactorum</name>
    <dbReference type="NCBI Taxonomy" id="29920"/>
    <lineage>
        <taxon>Eukaryota</taxon>
        <taxon>Sar</taxon>
        <taxon>Stramenopiles</taxon>
        <taxon>Oomycota</taxon>
        <taxon>Peronosporomycetes</taxon>
        <taxon>Peronosporales</taxon>
        <taxon>Peronosporaceae</taxon>
        <taxon>Phytophthora</taxon>
    </lineage>
</organism>
<dbReference type="AlphaFoldDB" id="A0A8T1DCV7"/>
<sequence>MVQIDNEIVAVYNIAPDMCATKFLELHSLTRVVKTITSMAVESLWRICPRCCPAQRFFGHLLHTNRRE</sequence>
<dbReference type="EMBL" id="RCMK01000318">
    <property type="protein sequence ID" value="KAG2936892.1"/>
    <property type="molecule type" value="Genomic_DNA"/>
</dbReference>
<comment type="caution">
    <text evidence="1">The sequence shown here is derived from an EMBL/GenBank/DDBJ whole genome shotgun (WGS) entry which is preliminary data.</text>
</comment>
<gene>
    <name evidence="1" type="ORF">PC117_g11920</name>
</gene>